<evidence type="ECO:0000256" key="14">
    <source>
        <dbReference type="RuleBase" id="RU367032"/>
    </source>
</evidence>
<dbReference type="InterPro" id="IPR025655">
    <property type="entry name" value="PEX14"/>
</dbReference>
<keyword evidence="3 14" id="KW-0813">Transport</keyword>
<keyword evidence="6" id="KW-1133">Transmembrane helix</keyword>
<evidence type="ECO:0000256" key="1">
    <source>
        <dbReference type="ARBA" id="ARBA00004549"/>
    </source>
</evidence>
<proteinExistence type="inferred from homology"/>
<keyword evidence="9 14" id="KW-0576">Peroxisome</keyword>
<comment type="similarity">
    <text evidence="2 14">Belongs to the peroxin-14 family.</text>
</comment>
<dbReference type="GeneID" id="66055100"/>
<name>A0A2K3DBE3_CHLRE</name>
<dbReference type="PANTHER" id="PTHR23058:SF0">
    <property type="entry name" value="PEROXISOMAL MEMBRANE PROTEIN PEX14"/>
    <property type="match status" value="1"/>
</dbReference>
<keyword evidence="4" id="KW-0812">Transmembrane</keyword>
<dbReference type="RefSeq" id="XP_042920417.1">
    <property type="nucleotide sequence ID" value="XM_043067021.1"/>
</dbReference>
<dbReference type="FunFam" id="1.10.10.10:FF:000217">
    <property type="entry name" value="Peroxisomal membrane protein PEX14"/>
    <property type="match status" value="1"/>
</dbReference>
<dbReference type="AlphaFoldDB" id="A0A2K3DBE3"/>
<organism evidence="17 18">
    <name type="scientific">Chlamydomonas reinhardtii</name>
    <name type="common">Chlamydomonas smithii</name>
    <dbReference type="NCBI Taxonomy" id="3055"/>
    <lineage>
        <taxon>Eukaryota</taxon>
        <taxon>Viridiplantae</taxon>
        <taxon>Chlorophyta</taxon>
        <taxon>core chlorophytes</taxon>
        <taxon>Chlorophyceae</taxon>
        <taxon>CS clade</taxon>
        <taxon>Chlamydomonadales</taxon>
        <taxon>Chlamydomonadaceae</taxon>
        <taxon>Chlamydomonas</taxon>
    </lineage>
</organism>
<evidence type="ECO:0000256" key="3">
    <source>
        <dbReference type="ARBA" id="ARBA00022448"/>
    </source>
</evidence>
<keyword evidence="7" id="KW-0811">Translocation</keyword>
<dbReference type="PANTHER" id="PTHR23058">
    <property type="entry name" value="PEROXISOMAL MEMBRANE PROTEIN PEX14"/>
    <property type="match status" value="1"/>
</dbReference>
<accession>A0A2K3DBE3</accession>
<dbReference type="EMBL" id="CM008971">
    <property type="protein sequence ID" value="PNW77843.1"/>
    <property type="molecule type" value="Genomic_DNA"/>
</dbReference>
<sequence length="484" mass="47995">MDVSAPFPAAPAAEPAQPSPAIMTSPAPVVTSTAPTTSLAPLPSAVAPSLPAPAAVAAPEASAPASVREDQVQNAVGFLSHPQVRGSTNTASKRSFLERKGLTAAEIEEAFRRVPEAPAAAPVAPTAAVAPAPAAQAQPSYALQPGLPQQQQQQQQHGALVTYVSPQQQQQQPQQQMAMVPQQPPGPRWSQIVLGIGAVAAAGWALQALVLPRCRALLDSWSAARREAEEQRNKELTAAVESLKGCQEELKTTTQALLEAVTLMRSERQEAHLQQLMLGGSAAGQSGSARAGAGSMYTYANGGHGHGHGHGAASGSGSGMMMTGSSIMAGRGGGGGGGGRDPDSLLNGPDYASLRAAAGSYTNAYPPDAPVHPYGGGGGGMGGVSAGPTGGSTAGGGGGAYGAVRNAAAGPYGAGANGGGTAASGPGSSSGGAYDMTYKFTPTSPKPPAGAAAGGPSGFGAVHPYGSSDRLYDPTAPQGRSPWP</sequence>
<evidence type="ECO:0000256" key="9">
    <source>
        <dbReference type="ARBA" id="ARBA00023140"/>
    </source>
</evidence>
<evidence type="ECO:0000256" key="4">
    <source>
        <dbReference type="ARBA" id="ARBA00022692"/>
    </source>
</evidence>
<keyword evidence="18" id="KW-1185">Reference proteome</keyword>
<comment type="subunit">
    <text evidence="13">Interacts with PEX13; forming the PEX13-PEX14 docking complex. Interacts with PEX5 (via WxxxF/Y motifs).</text>
</comment>
<evidence type="ECO:0000259" key="16">
    <source>
        <dbReference type="Pfam" id="PF04695"/>
    </source>
</evidence>
<evidence type="ECO:0000313" key="18">
    <source>
        <dbReference type="Proteomes" id="UP000006906"/>
    </source>
</evidence>
<dbReference type="InterPro" id="IPR006785">
    <property type="entry name" value="Pex14_N"/>
</dbReference>
<dbReference type="InterPro" id="IPR036388">
    <property type="entry name" value="WH-like_DNA-bd_sf"/>
</dbReference>
<feature type="region of interest" description="Disordered" evidence="15">
    <location>
        <begin position="1"/>
        <end position="63"/>
    </location>
</feature>
<evidence type="ECO:0000256" key="8">
    <source>
        <dbReference type="ARBA" id="ARBA00023136"/>
    </source>
</evidence>
<dbReference type="Gene3D" id="1.10.10.10">
    <property type="entry name" value="Winged helix-like DNA-binding domain superfamily/Winged helix DNA-binding domain"/>
    <property type="match status" value="1"/>
</dbReference>
<keyword evidence="5 14" id="KW-0653">Protein transport</keyword>
<dbReference type="ExpressionAtlas" id="A0A2K3DBE3">
    <property type="expression patterns" value="baseline"/>
</dbReference>
<dbReference type="Gramene" id="PNW77843">
    <property type="protein sequence ID" value="PNW77843"/>
    <property type="gene ID" value="CHLRE_10g454025v5"/>
</dbReference>
<feature type="compositionally biased region" description="Low complexity" evidence="15">
    <location>
        <begin position="166"/>
        <end position="181"/>
    </location>
</feature>
<evidence type="ECO:0000256" key="7">
    <source>
        <dbReference type="ARBA" id="ARBA00023010"/>
    </source>
</evidence>
<dbReference type="Pfam" id="PF04695">
    <property type="entry name" value="Pex14_N"/>
    <property type="match status" value="1"/>
</dbReference>
<evidence type="ECO:0000256" key="13">
    <source>
        <dbReference type="ARBA" id="ARBA00064754"/>
    </source>
</evidence>
<feature type="domain" description="Peroxisome membrane anchor protein Pex14p N-terminal" evidence="16">
    <location>
        <begin position="68"/>
        <end position="113"/>
    </location>
</feature>
<evidence type="ECO:0000313" key="17">
    <source>
        <dbReference type="EMBL" id="PNW77843.1"/>
    </source>
</evidence>
<feature type="compositionally biased region" description="Low complexity" evidence="15">
    <location>
        <begin position="145"/>
        <end position="156"/>
    </location>
</feature>
<feature type="region of interest" description="Disordered" evidence="15">
    <location>
        <begin position="145"/>
        <end position="184"/>
    </location>
</feature>
<reference evidence="17 18" key="1">
    <citation type="journal article" date="2007" name="Science">
        <title>The Chlamydomonas genome reveals the evolution of key animal and plant functions.</title>
        <authorList>
            <person name="Merchant S.S."/>
            <person name="Prochnik S.E."/>
            <person name="Vallon O."/>
            <person name="Harris E.H."/>
            <person name="Karpowicz S.J."/>
            <person name="Witman G.B."/>
            <person name="Terry A."/>
            <person name="Salamov A."/>
            <person name="Fritz-Laylin L.K."/>
            <person name="Marechal-Drouard L."/>
            <person name="Marshall W.F."/>
            <person name="Qu L.H."/>
            <person name="Nelson D.R."/>
            <person name="Sanderfoot A.A."/>
            <person name="Spalding M.H."/>
            <person name="Kapitonov V.V."/>
            <person name="Ren Q."/>
            <person name="Ferris P."/>
            <person name="Lindquist E."/>
            <person name="Shapiro H."/>
            <person name="Lucas S.M."/>
            <person name="Grimwood J."/>
            <person name="Schmutz J."/>
            <person name="Cardol P."/>
            <person name="Cerutti H."/>
            <person name="Chanfreau G."/>
            <person name="Chen C.L."/>
            <person name="Cognat V."/>
            <person name="Croft M.T."/>
            <person name="Dent R."/>
            <person name="Dutcher S."/>
            <person name="Fernandez E."/>
            <person name="Fukuzawa H."/>
            <person name="Gonzalez-Ballester D."/>
            <person name="Gonzalez-Halphen D."/>
            <person name="Hallmann A."/>
            <person name="Hanikenne M."/>
            <person name="Hippler M."/>
            <person name="Inwood W."/>
            <person name="Jabbari K."/>
            <person name="Kalanon M."/>
            <person name="Kuras R."/>
            <person name="Lefebvre P.A."/>
            <person name="Lemaire S.D."/>
            <person name="Lobanov A.V."/>
            <person name="Lohr M."/>
            <person name="Manuell A."/>
            <person name="Meier I."/>
            <person name="Mets L."/>
            <person name="Mittag M."/>
            <person name="Mittelmeier T."/>
            <person name="Moroney J.V."/>
            <person name="Moseley J."/>
            <person name="Napoli C."/>
            <person name="Nedelcu A.M."/>
            <person name="Niyogi K."/>
            <person name="Novoselov S.V."/>
            <person name="Paulsen I.T."/>
            <person name="Pazour G."/>
            <person name="Purton S."/>
            <person name="Ral J.P."/>
            <person name="Riano-Pachon D.M."/>
            <person name="Riekhof W."/>
            <person name="Rymarquis L."/>
            <person name="Schroda M."/>
            <person name="Stern D."/>
            <person name="Umen J."/>
            <person name="Willows R."/>
            <person name="Wilson N."/>
            <person name="Zimmer S.L."/>
            <person name="Allmer J."/>
            <person name="Balk J."/>
            <person name="Bisova K."/>
            <person name="Chen C.J."/>
            <person name="Elias M."/>
            <person name="Gendler K."/>
            <person name="Hauser C."/>
            <person name="Lamb M.R."/>
            <person name="Ledford H."/>
            <person name="Long J.C."/>
            <person name="Minagawa J."/>
            <person name="Page M.D."/>
            <person name="Pan J."/>
            <person name="Pootakham W."/>
            <person name="Roje S."/>
            <person name="Rose A."/>
            <person name="Stahlberg E."/>
            <person name="Terauchi A.M."/>
            <person name="Yang P."/>
            <person name="Ball S."/>
            <person name="Bowler C."/>
            <person name="Dieckmann C.L."/>
            <person name="Gladyshev V.N."/>
            <person name="Green P."/>
            <person name="Jorgensen R."/>
            <person name="Mayfield S."/>
            <person name="Mueller-Roeber B."/>
            <person name="Rajamani S."/>
            <person name="Sayre R.T."/>
            <person name="Brokstein P."/>
            <person name="Dubchak I."/>
            <person name="Goodstein D."/>
            <person name="Hornick L."/>
            <person name="Huang Y.W."/>
            <person name="Jhaveri J."/>
            <person name="Luo Y."/>
            <person name="Martinez D."/>
            <person name="Ngau W.C."/>
            <person name="Otillar B."/>
            <person name="Poliakov A."/>
            <person name="Porter A."/>
            <person name="Szajkowski L."/>
            <person name="Werner G."/>
            <person name="Zhou K."/>
            <person name="Grigoriev I.V."/>
            <person name="Rokhsar D.S."/>
            <person name="Grossman A.R."/>
        </authorList>
    </citation>
    <scope>NUCLEOTIDE SEQUENCE [LARGE SCALE GENOMIC DNA]</scope>
    <source>
        <strain evidence="18">CC-503</strain>
    </source>
</reference>
<comment type="function">
    <text evidence="12 14">Component of the PEX13-PEX14 docking complex, a translocon channel that specifically mediates the import of peroxisomal cargo proteins bound to PEX5 receptor. The PEX13-PEX14 docking complex forms a large import pore which can be opened to a diameter of about 9 nm. Mechanistically, PEX5 receptor along with cargo proteins associates with the PEX14 subunit of the PEX13-PEX14 docking complex in the cytosol, leading to the insertion of the receptor into the organelle membrane with the concomitant translocation of the cargo into the peroxisome matrix.</text>
</comment>
<keyword evidence="8 14" id="KW-0472">Membrane</keyword>
<evidence type="ECO:0000256" key="2">
    <source>
        <dbReference type="ARBA" id="ARBA00005443"/>
    </source>
</evidence>
<dbReference type="GO" id="GO:0005778">
    <property type="term" value="C:peroxisomal membrane"/>
    <property type="evidence" value="ECO:0007669"/>
    <property type="project" value="UniProtKB-SubCell"/>
</dbReference>
<comment type="subcellular location">
    <subcellularLocation>
        <location evidence="1">Peroxisome membrane</location>
        <topology evidence="1">Single-pass membrane protein</topology>
    </subcellularLocation>
</comment>
<dbReference type="GO" id="GO:0016560">
    <property type="term" value="P:protein import into peroxisome matrix, docking"/>
    <property type="evidence" value="ECO:0007669"/>
    <property type="project" value="UniProtKB-UniRule"/>
</dbReference>
<evidence type="ECO:0000256" key="10">
    <source>
        <dbReference type="ARBA" id="ARBA00029502"/>
    </source>
</evidence>
<protein>
    <recommendedName>
        <fullName evidence="10 14">Peroxisomal membrane protein PEX14</fullName>
    </recommendedName>
    <alternativeName>
        <fullName evidence="11 14">Peroxin-14</fullName>
    </alternativeName>
</protein>
<evidence type="ECO:0000256" key="5">
    <source>
        <dbReference type="ARBA" id="ARBA00022927"/>
    </source>
</evidence>
<dbReference type="Proteomes" id="UP000006906">
    <property type="component" value="Chromosome 10"/>
</dbReference>
<evidence type="ECO:0000256" key="11">
    <source>
        <dbReference type="ARBA" id="ARBA00029691"/>
    </source>
</evidence>
<evidence type="ECO:0000256" key="12">
    <source>
        <dbReference type="ARBA" id="ARBA00053920"/>
    </source>
</evidence>
<feature type="region of interest" description="Disordered" evidence="15">
    <location>
        <begin position="437"/>
        <end position="484"/>
    </location>
</feature>
<evidence type="ECO:0000256" key="15">
    <source>
        <dbReference type="SAM" id="MobiDB-lite"/>
    </source>
</evidence>
<evidence type="ECO:0000256" key="6">
    <source>
        <dbReference type="ARBA" id="ARBA00022989"/>
    </source>
</evidence>
<dbReference type="OrthoDB" id="441517at2759"/>
<gene>
    <name evidence="17" type="ORF">CHLRE_10g454025v5</name>
</gene>